<evidence type="ECO:0000313" key="2">
    <source>
        <dbReference type="WBParaSite" id="jg23086"/>
    </source>
</evidence>
<sequence>MSCSIIFLEKSGENGFGCGWIRAEDCQGGEGGCKSESALKEMCQQKAQSFCGFTRDDRFISFIGGALQMIDSFSEPVDEFLFLLIGSGSRTCANRSDQLLRLTTWRRTRLHLKTKGILRF</sequence>
<keyword evidence="1" id="KW-1185">Reference proteome</keyword>
<dbReference type="AlphaFoldDB" id="A0A915DS53"/>
<accession>A0A915DS53</accession>
<proteinExistence type="predicted"/>
<evidence type="ECO:0000313" key="1">
    <source>
        <dbReference type="Proteomes" id="UP000887574"/>
    </source>
</evidence>
<dbReference type="WBParaSite" id="jg23086">
    <property type="protein sequence ID" value="jg23086"/>
    <property type="gene ID" value="jg23086"/>
</dbReference>
<reference evidence="2" key="1">
    <citation type="submission" date="2022-11" db="UniProtKB">
        <authorList>
            <consortium name="WormBaseParasite"/>
        </authorList>
    </citation>
    <scope>IDENTIFICATION</scope>
</reference>
<protein>
    <submittedName>
        <fullName evidence="2">Uncharacterized protein</fullName>
    </submittedName>
</protein>
<organism evidence="1 2">
    <name type="scientific">Ditylenchus dipsaci</name>
    <dbReference type="NCBI Taxonomy" id="166011"/>
    <lineage>
        <taxon>Eukaryota</taxon>
        <taxon>Metazoa</taxon>
        <taxon>Ecdysozoa</taxon>
        <taxon>Nematoda</taxon>
        <taxon>Chromadorea</taxon>
        <taxon>Rhabditida</taxon>
        <taxon>Tylenchina</taxon>
        <taxon>Tylenchomorpha</taxon>
        <taxon>Sphaerularioidea</taxon>
        <taxon>Anguinidae</taxon>
        <taxon>Anguininae</taxon>
        <taxon>Ditylenchus</taxon>
    </lineage>
</organism>
<name>A0A915DS53_9BILA</name>
<dbReference type="Proteomes" id="UP000887574">
    <property type="component" value="Unplaced"/>
</dbReference>